<evidence type="ECO:0000313" key="2">
    <source>
        <dbReference type="EMBL" id="RKQ87706.1"/>
    </source>
</evidence>
<protein>
    <submittedName>
        <fullName evidence="2">Uncharacterized protein</fullName>
    </submittedName>
</protein>
<proteinExistence type="predicted"/>
<gene>
    <name evidence="2" type="ORF">C8N24_5734</name>
</gene>
<comment type="caution">
    <text evidence="2">The sequence shown here is derived from an EMBL/GenBank/DDBJ whole genome shotgun (WGS) entry which is preliminary data.</text>
</comment>
<reference evidence="2 3" key="1">
    <citation type="submission" date="2018-10" db="EMBL/GenBank/DDBJ databases">
        <title>Genomic Encyclopedia of Archaeal and Bacterial Type Strains, Phase II (KMG-II): from individual species to whole genera.</title>
        <authorList>
            <person name="Goeker M."/>
        </authorList>
    </citation>
    <scope>NUCLEOTIDE SEQUENCE [LARGE SCALE GENOMIC DNA]</scope>
    <source>
        <strain evidence="2 3">DSM 14954</strain>
    </source>
</reference>
<dbReference type="RefSeq" id="WP_121256488.1">
    <property type="nucleotide sequence ID" value="NZ_RBIL01000002.1"/>
</dbReference>
<accession>A0A660L1G2</accession>
<keyword evidence="1" id="KW-0472">Membrane</keyword>
<feature type="transmembrane region" description="Helical" evidence="1">
    <location>
        <begin position="60"/>
        <end position="78"/>
    </location>
</feature>
<organism evidence="2 3">
    <name type="scientific">Solirubrobacter pauli</name>
    <dbReference type="NCBI Taxonomy" id="166793"/>
    <lineage>
        <taxon>Bacteria</taxon>
        <taxon>Bacillati</taxon>
        <taxon>Actinomycetota</taxon>
        <taxon>Thermoleophilia</taxon>
        <taxon>Solirubrobacterales</taxon>
        <taxon>Solirubrobacteraceae</taxon>
        <taxon>Solirubrobacter</taxon>
    </lineage>
</organism>
<evidence type="ECO:0000313" key="3">
    <source>
        <dbReference type="Proteomes" id="UP000278962"/>
    </source>
</evidence>
<feature type="transmembrane region" description="Helical" evidence="1">
    <location>
        <begin position="7"/>
        <end position="23"/>
    </location>
</feature>
<evidence type="ECO:0000256" key="1">
    <source>
        <dbReference type="SAM" id="Phobius"/>
    </source>
</evidence>
<feature type="transmembrane region" description="Helical" evidence="1">
    <location>
        <begin position="29"/>
        <end position="48"/>
    </location>
</feature>
<keyword evidence="1" id="KW-0812">Transmembrane</keyword>
<dbReference type="EMBL" id="RBIL01000002">
    <property type="protein sequence ID" value="RKQ87706.1"/>
    <property type="molecule type" value="Genomic_DNA"/>
</dbReference>
<dbReference type="AlphaFoldDB" id="A0A660L1G2"/>
<dbReference type="Proteomes" id="UP000278962">
    <property type="component" value="Unassembled WGS sequence"/>
</dbReference>
<sequence length="81" mass="8345">MKAGQALGFGAWLLVIAWLVLYLVGEQAASGWCLIAAGALLFVAGPLFRRFGEGQVRLTGAVMIGAAVFFVGFGLAVVTSA</sequence>
<keyword evidence="3" id="KW-1185">Reference proteome</keyword>
<keyword evidence="1" id="KW-1133">Transmembrane helix</keyword>
<name>A0A660L1G2_9ACTN</name>